<keyword evidence="7" id="KW-0732">Signal</keyword>
<keyword evidence="5" id="KW-0378">Hydrolase</keyword>
<keyword evidence="3" id="KW-0081">Bacteriolytic enzyme</keyword>
<protein>
    <recommendedName>
        <fullName evidence="2">lysozyme</fullName>
        <ecNumber evidence="2">3.2.1.17</ecNumber>
    </recommendedName>
</protein>
<reference evidence="9" key="1">
    <citation type="journal article" date="2023" name="Insect Mol. Biol.">
        <title>Genome sequencing provides insights into the evolution of gene families encoding plant cell wall-degrading enzymes in longhorned beetles.</title>
        <authorList>
            <person name="Shin N.R."/>
            <person name="Okamura Y."/>
            <person name="Kirsch R."/>
            <person name="Pauchet Y."/>
        </authorList>
    </citation>
    <scope>NUCLEOTIDE SEQUENCE</scope>
    <source>
        <strain evidence="9">RBIC_L_NR</strain>
    </source>
</reference>
<dbReference type="PRINTS" id="PR00135">
    <property type="entry name" value="LYZLACT"/>
</dbReference>
<dbReference type="PROSITE" id="PS00128">
    <property type="entry name" value="GLYCOSYL_HYDROL_F22_1"/>
    <property type="match status" value="1"/>
</dbReference>
<dbReference type="PANTHER" id="PTHR11407">
    <property type="entry name" value="LYSOZYME C"/>
    <property type="match status" value="1"/>
</dbReference>
<dbReference type="InterPro" id="IPR001916">
    <property type="entry name" value="Glyco_hydro_22"/>
</dbReference>
<evidence type="ECO:0000256" key="7">
    <source>
        <dbReference type="SAM" id="SignalP"/>
    </source>
</evidence>
<evidence type="ECO:0000256" key="3">
    <source>
        <dbReference type="ARBA" id="ARBA00022638"/>
    </source>
</evidence>
<comment type="catalytic activity">
    <reaction evidence="1">
        <text>Hydrolysis of (1-&gt;4)-beta-linkages between N-acetylmuramic acid and N-acetyl-D-glucosamine residues in a peptidoglycan and between N-acetyl-D-glucosamine residues in chitodextrins.</text>
        <dbReference type="EC" id="3.2.1.17"/>
    </reaction>
</comment>
<evidence type="ECO:0000313" key="9">
    <source>
        <dbReference type="EMBL" id="KAJ8938844.1"/>
    </source>
</evidence>
<dbReference type="SMART" id="SM00263">
    <property type="entry name" value="LYZ1"/>
    <property type="match status" value="1"/>
</dbReference>
<evidence type="ECO:0000256" key="6">
    <source>
        <dbReference type="RuleBase" id="RU004440"/>
    </source>
</evidence>
<keyword evidence="5" id="KW-0326">Glycosidase</keyword>
<dbReference type="PANTHER" id="PTHR11407:SF63">
    <property type="entry name" value="LYSOZYME C"/>
    <property type="match status" value="1"/>
</dbReference>
<dbReference type="InterPro" id="IPR019799">
    <property type="entry name" value="Glyco_hydro_22_CS"/>
</dbReference>
<keyword evidence="3" id="KW-0929">Antimicrobial</keyword>
<comment type="similarity">
    <text evidence="6">Belongs to the glycosyl hydrolase 22 family.</text>
</comment>
<comment type="caution">
    <text evidence="9">The sequence shown here is derived from an EMBL/GenBank/DDBJ whole genome shotgun (WGS) entry which is preliminary data.</text>
</comment>
<keyword evidence="4" id="KW-1015">Disulfide bond</keyword>
<dbReference type="Proteomes" id="UP001162156">
    <property type="component" value="Unassembled WGS sequence"/>
</dbReference>
<dbReference type="Gene3D" id="1.10.530.10">
    <property type="match status" value="1"/>
</dbReference>
<keyword evidence="10" id="KW-1185">Reference proteome</keyword>
<dbReference type="AlphaFoldDB" id="A0AAV8XK89"/>
<dbReference type="CDD" id="cd16899">
    <property type="entry name" value="LYZ_C_invert"/>
    <property type="match status" value="1"/>
</dbReference>
<evidence type="ECO:0000256" key="2">
    <source>
        <dbReference type="ARBA" id="ARBA00012732"/>
    </source>
</evidence>
<evidence type="ECO:0000313" key="10">
    <source>
        <dbReference type="Proteomes" id="UP001162156"/>
    </source>
</evidence>
<evidence type="ECO:0000256" key="5">
    <source>
        <dbReference type="ARBA" id="ARBA00023295"/>
    </source>
</evidence>
<dbReference type="Pfam" id="PF00062">
    <property type="entry name" value="Lys"/>
    <property type="match status" value="1"/>
</dbReference>
<dbReference type="EMBL" id="JANEYF010003151">
    <property type="protein sequence ID" value="KAJ8938844.1"/>
    <property type="molecule type" value="Genomic_DNA"/>
</dbReference>
<organism evidence="9 10">
    <name type="scientific">Rhamnusium bicolor</name>
    <dbReference type="NCBI Taxonomy" id="1586634"/>
    <lineage>
        <taxon>Eukaryota</taxon>
        <taxon>Metazoa</taxon>
        <taxon>Ecdysozoa</taxon>
        <taxon>Arthropoda</taxon>
        <taxon>Hexapoda</taxon>
        <taxon>Insecta</taxon>
        <taxon>Pterygota</taxon>
        <taxon>Neoptera</taxon>
        <taxon>Endopterygota</taxon>
        <taxon>Coleoptera</taxon>
        <taxon>Polyphaga</taxon>
        <taxon>Cucujiformia</taxon>
        <taxon>Chrysomeloidea</taxon>
        <taxon>Cerambycidae</taxon>
        <taxon>Lepturinae</taxon>
        <taxon>Rhagiini</taxon>
        <taxon>Rhamnusium</taxon>
    </lineage>
</organism>
<evidence type="ECO:0000256" key="4">
    <source>
        <dbReference type="ARBA" id="ARBA00023157"/>
    </source>
</evidence>
<feature type="signal peptide" evidence="7">
    <location>
        <begin position="1"/>
        <end position="18"/>
    </location>
</feature>
<sequence length="232" mass="26373">MPLKLALLLFFITTFISAKVYDRCELAHELKYVYEFSEREIPTWICIIAHESIYDTAAMNPGSGDHGLFQISQVYWCSPPGDGFGCNTPCASFRDDNITDDVQCVKRIFKEHSRISGDGFTAWAVYHLYCKGDTSAYIRNCFENEIENVSLGEEVLPSYLISEKPLDEDDEGYEFPPLPMPPKKTLENIIDNSDGVYKFQQLLTTPRYFESTISIPGATEPLLTRNSVEDVF</sequence>
<dbReference type="GO" id="GO:0031640">
    <property type="term" value="P:killing of cells of another organism"/>
    <property type="evidence" value="ECO:0007669"/>
    <property type="project" value="UniProtKB-KW"/>
</dbReference>
<evidence type="ECO:0000259" key="8">
    <source>
        <dbReference type="PROSITE" id="PS00128"/>
    </source>
</evidence>
<evidence type="ECO:0000256" key="1">
    <source>
        <dbReference type="ARBA" id="ARBA00000632"/>
    </source>
</evidence>
<name>A0AAV8XK89_9CUCU</name>
<gene>
    <name evidence="9" type="ORF">NQ314_011304</name>
</gene>
<dbReference type="GO" id="GO:0042742">
    <property type="term" value="P:defense response to bacterium"/>
    <property type="evidence" value="ECO:0007669"/>
    <property type="project" value="UniProtKB-KW"/>
</dbReference>
<dbReference type="PROSITE" id="PS51348">
    <property type="entry name" value="GLYCOSYL_HYDROL_F22_2"/>
    <property type="match status" value="1"/>
</dbReference>
<proteinExistence type="inferred from homology"/>
<accession>A0AAV8XK89</accession>
<dbReference type="InterPro" id="IPR023346">
    <property type="entry name" value="Lysozyme-like_dom_sf"/>
</dbReference>
<dbReference type="GO" id="GO:0003796">
    <property type="term" value="F:lysozyme activity"/>
    <property type="evidence" value="ECO:0007669"/>
    <property type="project" value="UniProtKB-EC"/>
</dbReference>
<feature type="chain" id="PRO_5043474101" description="lysozyme" evidence="7">
    <location>
        <begin position="19"/>
        <end position="232"/>
    </location>
</feature>
<feature type="domain" description="Glycosyl hydrolases family 22 (GH22)" evidence="8">
    <location>
        <begin position="86"/>
        <end position="104"/>
    </location>
</feature>
<dbReference type="SUPFAM" id="SSF53955">
    <property type="entry name" value="Lysozyme-like"/>
    <property type="match status" value="1"/>
</dbReference>
<dbReference type="EC" id="3.2.1.17" evidence="2"/>